<accession>R7TCD5</accession>
<sequence>MSSKVYLYSLFKPWNMTTVPLSLPPHRFDRPVDKRFVTENVQPDQFSQSSLNSRLGLGRGDPNARGSAGASGTWNPLAGGRGSPSPSAGGVGSSQSSPALSTRLKYGLVGSKISPTGYYGYFDYVDPLTRMHESPLSLSDLKYLYAVGHDIIFCAYQRR</sequence>
<evidence type="ECO:0000313" key="4">
    <source>
        <dbReference type="Proteomes" id="UP000014760"/>
    </source>
</evidence>
<feature type="region of interest" description="Disordered" evidence="1">
    <location>
        <begin position="39"/>
        <end position="97"/>
    </location>
</feature>
<dbReference type="AlphaFoldDB" id="R7TCD5"/>
<reference evidence="3" key="3">
    <citation type="submission" date="2015-06" db="UniProtKB">
        <authorList>
            <consortium name="EnsemblMetazoa"/>
        </authorList>
    </citation>
    <scope>IDENTIFICATION</scope>
</reference>
<reference evidence="2 4" key="2">
    <citation type="journal article" date="2013" name="Nature">
        <title>Insights into bilaterian evolution from three spiralian genomes.</title>
        <authorList>
            <person name="Simakov O."/>
            <person name="Marletaz F."/>
            <person name="Cho S.J."/>
            <person name="Edsinger-Gonzales E."/>
            <person name="Havlak P."/>
            <person name="Hellsten U."/>
            <person name="Kuo D.H."/>
            <person name="Larsson T."/>
            <person name="Lv J."/>
            <person name="Arendt D."/>
            <person name="Savage R."/>
            <person name="Osoegawa K."/>
            <person name="de Jong P."/>
            <person name="Grimwood J."/>
            <person name="Chapman J.A."/>
            <person name="Shapiro H."/>
            <person name="Aerts A."/>
            <person name="Otillar R.P."/>
            <person name="Terry A.Y."/>
            <person name="Boore J.L."/>
            <person name="Grigoriev I.V."/>
            <person name="Lindberg D.R."/>
            <person name="Seaver E.C."/>
            <person name="Weisblat D.A."/>
            <person name="Putnam N.H."/>
            <person name="Rokhsar D.S."/>
        </authorList>
    </citation>
    <scope>NUCLEOTIDE SEQUENCE</scope>
    <source>
        <strain evidence="2 4">I ESC-2004</strain>
    </source>
</reference>
<dbReference type="EMBL" id="KB310543">
    <property type="protein sequence ID" value="ELT91364.1"/>
    <property type="molecule type" value="Genomic_DNA"/>
</dbReference>
<proteinExistence type="predicted"/>
<gene>
    <name evidence="2" type="ORF">CAPTEDRAFT_201943</name>
</gene>
<evidence type="ECO:0000256" key="1">
    <source>
        <dbReference type="SAM" id="MobiDB-lite"/>
    </source>
</evidence>
<dbReference type="Proteomes" id="UP000014760">
    <property type="component" value="Unassembled WGS sequence"/>
</dbReference>
<evidence type="ECO:0000313" key="2">
    <source>
        <dbReference type="EMBL" id="ELT91364.1"/>
    </source>
</evidence>
<dbReference type="EMBL" id="AMQN01002948">
    <property type="status" value="NOT_ANNOTATED_CDS"/>
    <property type="molecule type" value="Genomic_DNA"/>
</dbReference>
<name>R7TCD5_CAPTE</name>
<dbReference type="EnsemblMetazoa" id="CapteT201943">
    <property type="protein sequence ID" value="CapteP201943"/>
    <property type="gene ID" value="CapteG201943"/>
</dbReference>
<organism evidence="2">
    <name type="scientific">Capitella teleta</name>
    <name type="common">Polychaete worm</name>
    <dbReference type="NCBI Taxonomy" id="283909"/>
    <lineage>
        <taxon>Eukaryota</taxon>
        <taxon>Metazoa</taxon>
        <taxon>Spiralia</taxon>
        <taxon>Lophotrochozoa</taxon>
        <taxon>Annelida</taxon>
        <taxon>Polychaeta</taxon>
        <taxon>Sedentaria</taxon>
        <taxon>Scolecida</taxon>
        <taxon>Capitellidae</taxon>
        <taxon>Capitella</taxon>
    </lineage>
</organism>
<feature type="compositionally biased region" description="Low complexity" evidence="1">
    <location>
        <begin position="83"/>
        <end position="97"/>
    </location>
</feature>
<dbReference type="HOGENOM" id="CLU_1662480_0_0_1"/>
<feature type="compositionally biased region" description="Polar residues" evidence="1">
    <location>
        <begin position="39"/>
        <end position="53"/>
    </location>
</feature>
<evidence type="ECO:0000313" key="3">
    <source>
        <dbReference type="EnsemblMetazoa" id="CapteP201943"/>
    </source>
</evidence>
<keyword evidence="4" id="KW-1185">Reference proteome</keyword>
<reference evidence="4" key="1">
    <citation type="submission" date="2012-12" db="EMBL/GenBank/DDBJ databases">
        <authorList>
            <person name="Hellsten U."/>
            <person name="Grimwood J."/>
            <person name="Chapman J.A."/>
            <person name="Shapiro H."/>
            <person name="Aerts A."/>
            <person name="Otillar R.P."/>
            <person name="Terry A.Y."/>
            <person name="Boore J.L."/>
            <person name="Simakov O."/>
            <person name="Marletaz F."/>
            <person name="Cho S.-J."/>
            <person name="Edsinger-Gonzales E."/>
            <person name="Havlak P."/>
            <person name="Kuo D.-H."/>
            <person name="Larsson T."/>
            <person name="Lv J."/>
            <person name="Arendt D."/>
            <person name="Savage R."/>
            <person name="Osoegawa K."/>
            <person name="de Jong P."/>
            <person name="Lindberg D.R."/>
            <person name="Seaver E.C."/>
            <person name="Weisblat D.A."/>
            <person name="Putnam N.H."/>
            <person name="Grigoriev I.V."/>
            <person name="Rokhsar D.S."/>
        </authorList>
    </citation>
    <scope>NUCLEOTIDE SEQUENCE</scope>
    <source>
        <strain evidence="4">I ESC-2004</strain>
    </source>
</reference>
<protein>
    <submittedName>
        <fullName evidence="2 3">Uncharacterized protein</fullName>
    </submittedName>
</protein>